<gene>
    <name evidence="1" type="ORF">ACFQ2X_02425</name>
</gene>
<evidence type="ECO:0000313" key="1">
    <source>
        <dbReference type="EMBL" id="MFD1215443.1"/>
    </source>
</evidence>
<evidence type="ECO:0000313" key="2">
    <source>
        <dbReference type="Proteomes" id="UP001597264"/>
    </source>
</evidence>
<comment type="caution">
    <text evidence="1">The sequence shown here is derived from an EMBL/GenBank/DDBJ whole genome shotgun (WGS) entry which is preliminary data.</text>
</comment>
<protein>
    <recommendedName>
        <fullName evidence="3">Asparagine synthetase domain-containing protein</fullName>
    </recommendedName>
</protein>
<evidence type="ECO:0008006" key="3">
    <source>
        <dbReference type="Google" id="ProtNLM"/>
    </source>
</evidence>
<sequence length="543" mass="62091">MSYARYPGIRVYSTFSDSIPDLYFDGIFYTHDSIGVGQAGLADFLSKNSLYSLDDLSEGRFWLLYRKNNTYKVCADDCGQEVIFYYHVDNIWAFSNSFLALVEHLTAHDVKLHLNPGSAASFFLPGGFGETLISHNSVVQQIKVLPRNAQLRIVDGVFSVESRYPSFDKKYRSNREMPNLNVLQRNIVKWQARLRGLADNHSYDFSVEISGGADSRLLLALLLSSGVDISGINFLSNPSLGNDYRIAGQLAKKYGFSLAPAMNRQANVERLSAFEQVELYLYGSLGAYHKTYFSRFRYRPKTFRLHGGGGGLLRDYYGGEFLPYIDKYNKFFRDQCLFSSIKDNYRSCLESAGYLSAGDHYLDFRCRFHVGRNWYKSNEACLITPLISSDLLREYAELSPVARSRRYLHLAYYMLLDPEILSVPFDEDWKSFPVEDVERMRSHISQWKPEWPENEEVKVFFGESPELVAYPWGGDEKGSVDELLHAELEYAKSSELVGDYFSSRSLGVLGRSSDWRKSGKRHRNLSHVVLLSKLEELGVEMAV</sequence>
<dbReference type="RefSeq" id="WP_230437811.1">
    <property type="nucleotide sequence ID" value="NZ_CP087715.1"/>
</dbReference>
<keyword evidence="2" id="KW-1185">Reference proteome</keyword>
<dbReference type="Proteomes" id="UP001597264">
    <property type="component" value="Unassembled WGS sequence"/>
</dbReference>
<accession>A0ABW3U3N7</accession>
<reference evidence="2" key="1">
    <citation type="journal article" date="2019" name="Int. J. Syst. Evol. Microbiol.">
        <title>The Global Catalogue of Microorganisms (GCM) 10K type strain sequencing project: providing services to taxonomists for standard genome sequencing and annotation.</title>
        <authorList>
            <consortium name="The Broad Institute Genomics Platform"/>
            <consortium name="The Broad Institute Genome Sequencing Center for Infectious Disease"/>
            <person name="Wu L."/>
            <person name="Ma J."/>
        </authorList>
    </citation>
    <scope>NUCLEOTIDE SEQUENCE [LARGE SCALE GENOMIC DNA]</scope>
    <source>
        <strain evidence="2">CCUG 54356</strain>
    </source>
</reference>
<organism evidence="1 2">
    <name type="scientific">Microbulbifer celer</name>
    <dbReference type="NCBI Taxonomy" id="435905"/>
    <lineage>
        <taxon>Bacteria</taxon>
        <taxon>Pseudomonadati</taxon>
        <taxon>Pseudomonadota</taxon>
        <taxon>Gammaproteobacteria</taxon>
        <taxon>Cellvibrionales</taxon>
        <taxon>Microbulbiferaceae</taxon>
        <taxon>Microbulbifer</taxon>
    </lineage>
</organism>
<dbReference type="SUPFAM" id="SSF52402">
    <property type="entry name" value="Adenine nucleotide alpha hydrolases-like"/>
    <property type="match status" value="1"/>
</dbReference>
<dbReference type="EMBL" id="JBHTLR010000004">
    <property type="protein sequence ID" value="MFD1215443.1"/>
    <property type="molecule type" value="Genomic_DNA"/>
</dbReference>
<proteinExistence type="predicted"/>
<name>A0ABW3U3N7_9GAMM</name>